<evidence type="ECO:0000259" key="2">
    <source>
        <dbReference type="Pfam" id="PF24626"/>
    </source>
</evidence>
<keyword evidence="4" id="KW-1185">Reference proteome</keyword>
<organism evidence="3 4">
    <name type="scientific">Antrodiella citrinella</name>
    <dbReference type="NCBI Taxonomy" id="2447956"/>
    <lineage>
        <taxon>Eukaryota</taxon>
        <taxon>Fungi</taxon>
        <taxon>Dikarya</taxon>
        <taxon>Basidiomycota</taxon>
        <taxon>Agaricomycotina</taxon>
        <taxon>Agaricomycetes</taxon>
        <taxon>Polyporales</taxon>
        <taxon>Steccherinaceae</taxon>
        <taxon>Antrodiella</taxon>
    </lineage>
</organism>
<dbReference type="AlphaFoldDB" id="A0A4S4LWK3"/>
<feature type="compositionally biased region" description="Acidic residues" evidence="1">
    <location>
        <begin position="480"/>
        <end position="500"/>
    </location>
</feature>
<feature type="region of interest" description="Disordered" evidence="1">
    <location>
        <begin position="479"/>
        <end position="507"/>
    </location>
</feature>
<dbReference type="InterPro" id="IPR056924">
    <property type="entry name" value="SH3_Tf2-1"/>
</dbReference>
<evidence type="ECO:0000313" key="3">
    <source>
        <dbReference type="EMBL" id="THH16974.1"/>
    </source>
</evidence>
<protein>
    <recommendedName>
        <fullName evidence="2">Tf2-1-like SH3-like domain-containing protein</fullName>
    </recommendedName>
</protein>
<name>A0A4S4LWK3_9APHY</name>
<sequence>MAAHDSIIGARVKQTRDANRRRRPVPFVVNDLVYVSSKNMSLPKGLARKFIPKYIGPYKITQDFGNNSFRLDLPPYLKRRGIHDIFHSSLLRAHEPNDDRLFPGRLDSQVAEIADQDEEWAIEKIVAHSGSGENAIFETIWKTGDRTWVPYHTVAHVGALAAYLEAVGVEEIRDLTEGTGTPPTDDPQIFIGLLEIALPHSEHWEYKVSASIDGSKPQDSPLDISYPLIIIPNLTTMAETGHAFFSRYLDGTGAVLSEVADDGTIEHHHYSSNKLREFSGFDGVLRTGTFNPVKTAVPSGYPEFAGRFNRDGECRYGFSTFDRDTMKTRIFRAHLDADVLAPLPPGLAKAARDSELEALRGIALRDMIRKSTRAEQGKNQRLARKHLVAAPPPAALNDLRRQKQKRVDKRPTHPAATNAVIAGVATPSQDDTTTAAALGPVAGPSYHQDLTGFLAAGQGASTPAGEFIAQNFTVPIAAAGDEDEEMGDKDADGEQLEGYDDVAAGGP</sequence>
<feature type="domain" description="Tf2-1-like SH3-like" evidence="2">
    <location>
        <begin position="31"/>
        <end position="93"/>
    </location>
</feature>
<dbReference type="EMBL" id="SGPM01000691">
    <property type="protein sequence ID" value="THH16974.1"/>
    <property type="molecule type" value="Genomic_DNA"/>
</dbReference>
<dbReference type="OrthoDB" id="3211671at2759"/>
<gene>
    <name evidence="3" type="ORF">EUX98_g9215</name>
</gene>
<evidence type="ECO:0000256" key="1">
    <source>
        <dbReference type="SAM" id="MobiDB-lite"/>
    </source>
</evidence>
<reference evidence="3 4" key="1">
    <citation type="submission" date="2019-02" db="EMBL/GenBank/DDBJ databases">
        <title>Genome sequencing of the rare red list fungi Antrodiella citrinella (Flaviporus citrinellus).</title>
        <authorList>
            <person name="Buettner E."/>
            <person name="Kellner H."/>
        </authorList>
    </citation>
    <scope>NUCLEOTIDE SEQUENCE [LARGE SCALE GENOMIC DNA]</scope>
    <source>
        <strain evidence="3 4">DSM 108506</strain>
    </source>
</reference>
<proteinExistence type="predicted"/>
<comment type="caution">
    <text evidence="3">The sequence shown here is derived from an EMBL/GenBank/DDBJ whole genome shotgun (WGS) entry which is preliminary data.</text>
</comment>
<evidence type="ECO:0000313" key="4">
    <source>
        <dbReference type="Proteomes" id="UP000308730"/>
    </source>
</evidence>
<feature type="region of interest" description="Disordered" evidence="1">
    <location>
        <begin position="372"/>
        <end position="417"/>
    </location>
</feature>
<dbReference type="Pfam" id="PF24626">
    <property type="entry name" value="SH3_Tf2-1"/>
    <property type="match status" value="1"/>
</dbReference>
<accession>A0A4S4LWK3</accession>
<dbReference type="Proteomes" id="UP000308730">
    <property type="component" value="Unassembled WGS sequence"/>
</dbReference>